<reference evidence="1" key="1">
    <citation type="journal article" date="2021" name="Proc. Natl. Acad. Sci. U.S.A.">
        <title>A Catalog of Tens of Thousands of Viruses from Human Metagenomes Reveals Hidden Associations with Chronic Diseases.</title>
        <authorList>
            <person name="Tisza M.J."/>
            <person name="Buck C.B."/>
        </authorList>
    </citation>
    <scope>NUCLEOTIDE SEQUENCE</scope>
    <source>
        <strain evidence="1">Ctj3P51</strain>
    </source>
</reference>
<dbReference type="EMBL" id="BK015217">
    <property type="protein sequence ID" value="DAD96508.1"/>
    <property type="molecule type" value="Genomic_DNA"/>
</dbReference>
<organism evidence="1">
    <name type="scientific">Myoviridae sp. ctj3P51</name>
    <dbReference type="NCBI Taxonomy" id="2826687"/>
    <lineage>
        <taxon>Viruses</taxon>
        <taxon>Duplodnaviria</taxon>
        <taxon>Heunggongvirae</taxon>
        <taxon>Uroviricota</taxon>
        <taxon>Caudoviricetes</taxon>
    </lineage>
</organism>
<protein>
    <submittedName>
        <fullName evidence="1">Uncharacterized protein</fullName>
    </submittedName>
</protein>
<name>A0A8S5NQ49_9CAUD</name>
<sequence length="52" mass="5906">MTSNANCYFCRKFSEYCEYANMYGNCLSTACKKVTPAISEISPALPDYRIVH</sequence>
<proteinExistence type="predicted"/>
<evidence type="ECO:0000313" key="1">
    <source>
        <dbReference type="EMBL" id="DAD96508.1"/>
    </source>
</evidence>
<accession>A0A8S5NQ49</accession>